<evidence type="ECO:0000313" key="6">
    <source>
        <dbReference type="EMBL" id="MET3598396.1"/>
    </source>
</evidence>
<dbReference type="InterPro" id="IPR036291">
    <property type="entry name" value="NAD(P)-bd_dom_sf"/>
</dbReference>
<dbReference type="EMBL" id="JBEPLY010000001">
    <property type="protein sequence ID" value="MET3598396.1"/>
    <property type="molecule type" value="Genomic_DNA"/>
</dbReference>
<protein>
    <submittedName>
        <fullName evidence="6">Lactate dehydrogenase-like 2-hydroxyacid dehydrogenase</fullName>
    </submittedName>
</protein>
<keyword evidence="7" id="KW-1185">Reference proteome</keyword>
<evidence type="ECO:0000256" key="2">
    <source>
        <dbReference type="ARBA" id="ARBA00023027"/>
    </source>
</evidence>
<dbReference type="InterPro" id="IPR006140">
    <property type="entry name" value="D-isomer_DH_NAD-bd"/>
</dbReference>
<feature type="domain" description="D-isomer specific 2-hydroxyacid dehydrogenase NAD-binding" evidence="5">
    <location>
        <begin position="110"/>
        <end position="282"/>
    </location>
</feature>
<accession>A0ABV2I6M1</accession>
<dbReference type="InterPro" id="IPR006139">
    <property type="entry name" value="D-isomer_2_OHA_DH_cat_dom"/>
</dbReference>
<dbReference type="Gene3D" id="3.40.50.720">
    <property type="entry name" value="NAD(P)-binding Rossmann-like Domain"/>
    <property type="match status" value="2"/>
</dbReference>
<evidence type="ECO:0000256" key="3">
    <source>
        <dbReference type="RuleBase" id="RU003719"/>
    </source>
</evidence>
<dbReference type="RefSeq" id="WP_354432827.1">
    <property type="nucleotide sequence ID" value="NZ_JBEPLY010000001.1"/>
</dbReference>
<dbReference type="SUPFAM" id="SSF51735">
    <property type="entry name" value="NAD(P)-binding Rossmann-fold domains"/>
    <property type="match status" value="1"/>
</dbReference>
<keyword evidence="2" id="KW-0520">NAD</keyword>
<name>A0ABV2I6M1_9HYPH</name>
<evidence type="ECO:0000259" key="5">
    <source>
        <dbReference type="Pfam" id="PF02826"/>
    </source>
</evidence>
<evidence type="ECO:0000313" key="7">
    <source>
        <dbReference type="Proteomes" id="UP001549164"/>
    </source>
</evidence>
<proteinExistence type="inferred from homology"/>
<comment type="caution">
    <text evidence="6">The sequence shown here is derived from an EMBL/GenBank/DDBJ whole genome shotgun (WGS) entry which is preliminary data.</text>
</comment>
<dbReference type="Pfam" id="PF02826">
    <property type="entry name" value="2-Hacid_dh_C"/>
    <property type="match status" value="1"/>
</dbReference>
<dbReference type="PANTHER" id="PTHR10996:SF178">
    <property type="entry name" value="2-HYDROXYACID DEHYDROGENASE YGL185C-RELATED"/>
    <property type="match status" value="1"/>
</dbReference>
<organism evidence="6 7">
    <name type="scientific">Martelella mangrovi</name>
    <dbReference type="NCBI Taxonomy" id="1397477"/>
    <lineage>
        <taxon>Bacteria</taxon>
        <taxon>Pseudomonadati</taxon>
        <taxon>Pseudomonadota</taxon>
        <taxon>Alphaproteobacteria</taxon>
        <taxon>Hyphomicrobiales</taxon>
        <taxon>Aurantimonadaceae</taxon>
        <taxon>Martelella</taxon>
    </lineage>
</organism>
<dbReference type="CDD" id="cd12156">
    <property type="entry name" value="HPPR"/>
    <property type="match status" value="1"/>
</dbReference>
<dbReference type="PANTHER" id="PTHR10996">
    <property type="entry name" value="2-HYDROXYACID DEHYDROGENASE-RELATED"/>
    <property type="match status" value="1"/>
</dbReference>
<gene>
    <name evidence="6" type="ORF">ABID12_000317</name>
</gene>
<evidence type="ECO:0000259" key="4">
    <source>
        <dbReference type="Pfam" id="PF00389"/>
    </source>
</evidence>
<dbReference type="Proteomes" id="UP001549164">
    <property type="component" value="Unassembled WGS sequence"/>
</dbReference>
<evidence type="ECO:0000256" key="1">
    <source>
        <dbReference type="ARBA" id="ARBA00023002"/>
    </source>
</evidence>
<keyword evidence="1 3" id="KW-0560">Oxidoreductase</keyword>
<reference evidence="6 7" key="1">
    <citation type="submission" date="2024-06" db="EMBL/GenBank/DDBJ databases">
        <title>Genomic Encyclopedia of Type Strains, Phase IV (KMG-IV): sequencing the most valuable type-strain genomes for metagenomic binning, comparative biology and taxonomic classification.</title>
        <authorList>
            <person name="Goeker M."/>
        </authorList>
    </citation>
    <scope>NUCLEOTIDE SEQUENCE [LARGE SCALE GENOMIC DNA]</scope>
    <source>
        <strain evidence="6 7">DSM 28102</strain>
    </source>
</reference>
<dbReference type="InterPro" id="IPR050223">
    <property type="entry name" value="D-isomer_2-hydroxyacid_DH"/>
</dbReference>
<dbReference type="Pfam" id="PF00389">
    <property type="entry name" value="2-Hacid_dh"/>
    <property type="match status" value="1"/>
</dbReference>
<feature type="domain" description="D-isomer specific 2-hydroxyacid dehydrogenase catalytic" evidence="4">
    <location>
        <begin position="14"/>
        <end position="313"/>
    </location>
</feature>
<dbReference type="SUPFAM" id="SSF52283">
    <property type="entry name" value="Formate/glycerate dehydrogenase catalytic domain-like"/>
    <property type="match status" value="1"/>
</dbReference>
<comment type="similarity">
    <text evidence="3">Belongs to the D-isomer specific 2-hydroxyacid dehydrogenase family.</text>
</comment>
<sequence length="314" mass="34523">MAKPDILLMGPPASTNMIPLLEDDFTVHRYWEAEDKPELLRTLAPNLRYVATTGHQGPDANVIQALPNLELIASFGVGYDGIDVDAARAAGIRVTNTPDVLNDCMAEITLGLMLSLVRDLPQADRYVREGRWAHANYPMQDELSGRTAGILGLGRIGKEIARRLQAFRMQVVYHGRNRQPYEPYPFYSSLKEMAEACDWLIVIAPGSDSTRHLVNAEILRSLGRDGWLVNVGRGSLVDEDALVAALQNKQIRGAALDVFENEPNPHPGLLSLENVVLSPHAGSATNRTRDRMAETVAKNLKAHLRGDPLPNAVV</sequence>